<proteinExistence type="predicted"/>
<organism evidence="1 2">
    <name type="scientific">Necator americanus</name>
    <name type="common">Human hookworm</name>
    <dbReference type="NCBI Taxonomy" id="51031"/>
    <lineage>
        <taxon>Eukaryota</taxon>
        <taxon>Metazoa</taxon>
        <taxon>Ecdysozoa</taxon>
        <taxon>Nematoda</taxon>
        <taxon>Chromadorea</taxon>
        <taxon>Rhabditida</taxon>
        <taxon>Rhabditina</taxon>
        <taxon>Rhabditomorpha</taxon>
        <taxon>Strongyloidea</taxon>
        <taxon>Ancylostomatidae</taxon>
        <taxon>Bunostominae</taxon>
        <taxon>Necator</taxon>
    </lineage>
</organism>
<dbReference type="Proteomes" id="UP001303046">
    <property type="component" value="Unassembled WGS sequence"/>
</dbReference>
<reference evidence="1 2" key="1">
    <citation type="submission" date="2023-08" db="EMBL/GenBank/DDBJ databases">
        <title>A Necator americanus chromosomal reference genome.</title>
        <authorList>
            <person name="Ilik V."/>
            <person name="Petrzelkova K.J."/>
            <person name="Pardy F."/>
            <person name="Fuh T."/>
            <person name="Niatou-Singa F.S."/>
            <person name="Gouil Q."/>
            <person name="Baker L."/>
            <person name="Ritchie M.E."/>
            <person name="Jex A.R."/>
            <person name="Gazzola D."/>
            <person name="Li H."/>
            <person name="Toshio Fujiwara R."/>
            <person name="Zhan B."/>
            <person name="Aroian R.V."/>
            <person name="Pafco B."/>
            <person name="Schwarz E.M."/>
        </authorList>
    </citation>
    <scope>NUCLEOTIDE SEQUENCE [LARGE SCALE GENOMIC DNA]</scope>
    <source>
        <strain evidence="1 2">Aroian</strain>
        <tissue evidence="1">Whole animal</tissue>
    </source>
</reference>
<evidence type="ECO:0000313" key="1">
    <source>
        <dbReference type="EMBL" id="KAK6765397.1"/>
    </source>
</evidence>
<gene>
    <name evidence="1" type="primary">Necator_chrX.g25521</name>
    <name evidence="1" type="ORF">RB195_025355</name>
</gene>
<name>A0ABR1ERX9_NECAM</name>
<protein>
    <submittedName>
        <fullName evidence="1">Uncharacterized protein</fullName>
    </submittedName>
</protein>
<sequence>MRFARMISKYKQKKFLQEAQRRTSLKWCRWDRNHNILRAGLLSEDGTCISSRREIEVITKRFYSNLFGSSTPVSSPINPTGETPIRILPSEVRIVIKSMKYDGAPGHDFTSTDFLWAGGHPLLVILAVHMTYYL</sequence>
<keyword evidence="2" id="KW-1185">Reference proteome</keyword>
<accession>A0ABR1ERX9</accession>
<comment type="caution">
    <text evidence="1">The sequence shown here is derived from an EMBL/GenBank/DDBJ whole genome shotgun (WGS) entry which is preliminary data.</text>
</comment>
<evidence type="ECO:0000313" key="2">
    <source>
        <dbReference type="Proteomes" id="UP001303046"/>
    </source>
</evidence>
<dbReference type="EMBL" id="JAVFWL010000006">
    <property type="protein sequence ID" value="KAK6765397.1"/>
    <property type="molecule type" value="Genomic_DNA"/>
</dbReference>